<dbReference type="EMBL" id="QFPW01000015">
    <property type="protein sequence ID" value="PZQ47747.1"/>
    <property type="molecule type" value="Genomic_DNA"/>
</dbReference>
<evidence type="ECO:0008006" key="4">
    <source>
        <dbReference type="Google" id="ProtNLM"/>
    </source>
</evidence>
<keyword evidence="1" id="KW-1133">Transmembrane helix</keyword>
<organism evidence="2 3">
    <name type="scientific">Rhodovulum sulfidophilum</name>
    <name type="common">Rhodobacter sulfidophilus</name>
    <dbReference type="NCBI Taxonomy" id="35806"/>
    <lineage>
        <taxon>Bacteria</taxon>
        <taxon>Pseudomonadati</taxon>
        <taxon>Pseudomonadota</taxon>
        <taxon>Alphaproteobacteria</taxon>
        <taxon>Rhodobacterales</taxon>
        <taxon>Paracoccaceae</taxon>
        <taxon>Rhodovulum</taxon>
    </lineage>
</organism>
<dbReference type="Proteomes" id="UP000249185">
    <property type="component" value="Unassembled WGS sequence"/>
</dbReference>
<gene>
    <name evidence="2" type="ORF">DI556_16150</name>
</gene>
<proteinExistence type="predicted"/>
<feature type="transmembrane region" description="Helical" evidence="1">
    <location>
        <begin position="20"/>
        <end position="47"/>
    </location>
</feature>
<comment type="caution">
    <text evidence="2">The sequence shown here is derived from an EMBL/GenBank/DDBJ whole genome shotgun (WGS) entry which is preliminary data.</text>
</comment>
<sequence length="81" mass="8741">MIRRVWMSLPILIRFMLRHVANGMAIGCSALLIAIWTDFAGLGAMLARDASGLATFLLFFQTAMTFGAVSMGIAVMSLGED</sequence>
<keyword evidence="1" id="KW-0812">Transmembrane</keyword>
<evidence type="ECO:0000313" key="3">
    <source>
        <dbReference type="Proteomes" id="UP000249185"/>
    </source>
</evidence>
<evidence type="ECO:0000256" key="1">
    <source>
        <dbReference type="SAM" id="Phobius"/>
    </source>
</evidence>
<keyword evidence="1" id="KW-0472">Membrane</keyword>
<feature type="transmembrane region" description="Helical" evidence="1">
    <location>
        <begin position="53"/>
        <end position="78"/>
    </location>
</feature>
<protein>
    <recommendedName>
        <fullName evidence="4">ABC transporter permease</fullName>
    </recommendedName>
</protein>
<accession>A0A2W5PSQ3</accession>
<dbReference type="AlphaFoldDB" id="A0A2W5PSQ3"/>
<name>A0A2W5PSQ3_RHOSU</name>
<evidence type="ECO:0000313" key="2">
    <source>
        <dbReference type="EMBL" id="PZQ47747.1"/>
    </source>
</evidence>
<reference evidence="2 3" key="1">
    <citation type="submission" date="2017-08" db="EMBL/GenBank/DDBJ databases">
        <title>Infants hospitalized years apart are colonized by the same room-sourced microbial strains.</title>
        <authorList>
            <person name="Brooks B."/>
            <person name="Olm M.R."/>
            <person name="Firek B.A."/>
            <person name="Baker R."/>
            <person name="Thomas B.C."/>
            <person name="Morowitz M.J."/>
            <person name="Banfield J.F."/>
        </authorList>
    </citation>
    <scope>NUCLEOTIDE SEQUENCE [LARGE SCALE GENOMIC DNA]</scope>
    <source>
        <strain evidence="2">S2_005_002_R2_34</strain>
    </source>
</reference>